<dbReference type="Proteomes" id="UP001431209">
    <property type="component" value="Unassembled WGS sequence"/>
</dbReference>
<dbReference type="PRINTS" id="PR00405">
    <property type="entry name" value="REVINTRACTNG"/>
</dbReference>
<feature type="compositionally biased region" description="Polar residues" evidence="6">
    <location>
        <begin position="290"/>
        <end position="300"/>
    </location>
</feature>
<evidence type="ECO:0000313" key="8">
    <source>
        <dbReference type="EMBL" id="KAL0478266.1"/>
    </source>
</evidence>
<reference evidence="8 9" key="1">
    <citation type="submission" date="2024-03" db="EMBL/GenBank/DDBJ databases">
        <title>The Acrasis kona genome and developmental transcriptomes reveal deep origins of eukaryotic multicellular pathways.</title>
        <authorList>
            <person name="Sheikh S."/>
            <person name="Fu C.-J."/>
            <person name="Brown M.W."/>
            <person name="Baldauf S.L."/>
        </authorList>
    </citation>
    <scope>NUCLEOTIDE SEQUENCE [LARGE SCALE GENOMIC DNA]</scope>
    <source>
        <strain evidence="8 9">ATCC MYA-3509</strain>
    </source>
</reference>
<sequence length="404" mass="45734">MADYHENENQKQNHAIISKLRSATENKTCIDCPTKNPDWCSVPFGTFICMNCAAIHRGLGVHLSFVRSPIYDKWSDEQVQFILNGGNSKARAYFRQHGIATLEAKQKYESVAAKQYKSTLREVVDKALRVNGGRPKLIDDRVSSMTPEPDHVNNSSKLPHSTSAPSLHTGDNFDFEDDIRKEMEKKKLKAAAYEPEQEKEQHRVIKKSAATKVAIKKNVSSAKPPKDILSKPKTQQKKTDDDDTDYFKNNNDWDNNDWDKNEAQSKSDDDDDNFDNWDDDEEEEDWGPKKQTNARGTHTKSASASASFQSQPKQEQTRLDPDRMRGIGSMGSAQPKRTNPNLPSITEVNFSDMSSSDVAWYLQETAKDQAVVVAEKTKEYYAVASNAVENATEKMTEWFQSLTH</sequence>
<dbReference type="GO" id="GO:0008270">
    <property type="term" value="F:zinc ion binding"/>
    <property type="evidence" value="ECO:0007669"/>
    <property type="project" value="UniProtKB-KW"/>
</dbReference>
<evidence type="ECO:0000256" key="6">
    <source>
        <dbReference type="SAM" id="MobiDB-lite"/>
    </source>
</evidence>
<feature type="compositionally biased region" description="Acidic residues" evidence="6">
    <location>
        <begin position="268"/>
        <end position="285"/>
    </location>
</feature>
<dbReference type="PROSITE" id="PS50115">
    <property type="entry name" value="ARFGAP"/>
    <property type="match status" value="1"/>
</dbReference>
<keyword evidence="3 5" id="KW-0863">Zinc-finger</keyword>
<proteinExistence type="predicted"/>
<evidence type="ECO:0000256" key="5">
    <source>
        <dbReference type="PROSITE-ProRule" id="PRU00288"/>
    </source>
</evidence>
<dbReference type="GO" id="GO:0005096">
    <property type="term" value="F:GTPase activator activity"/>
    <property type="evidence" value="ECO:0007669"/>
    <property type="project" value="UniProtKB-KW"/>
</dbReference>
<feature type="compositionally biased region" description="Basic and acidic residues" evidence="6">
    <location>
        <begin position="315"/>
        <end position="325"/>
    </location>
</feature>
<feature type="domain" description="Arf-GAP" evidence="7">
    <location>
        <begin position="14"/>
        <end position="117"/>
    </location>
</feature>
<dbReference type="PANTHER" id="PTHR45686:SF4">
    <property type="entry name" value="ADP-RIBOSYLATION FACTOR GTPASE ACTIVATING PROTEIN 3, ISOFORM H"/>
    <property type="match status" value="1"/>
</dbReference>
<feature type="compositionally biased region" description="Polar residues" evidence="6">
    <location>
        <begin position="331"/>
        <end position="342"/>
    </location>
</feature>
<gene>
    <name evidence="8" type="ORF">AKO1_008517</name>
</gene>
<evidence type="ECO:0000259" key="7">
    <source>
        <dbReference type="PROSITE" id="PS50115"/>
    </source>
</evidence>
<keyword evidence="9" id="KW-1185">Reference proteome</keyword>
<evidence type="ECO:0000313" key="9">
    <source>
        <dbReference type="Proteomes" id="UP001431209"/>
    </source>
</evidence>
<keyword evidence="4" id="KW-0862">Zinc</keyword>
<organism evidence="8 9">
    <name type="scientific">Acrasis kona</name>
    <dbReference type="NCBI Taxonomy" id="1008807"/>
    <lineage>
        <taxon>Eukaryota</taxon>
        <taxon>Discoba</taxon>
        <taxon>Heterolobosea</taxon>
        <taxon>Tetramitia</taxon>
        <taxon>Eutetramitia</taxon>
        <taxon>Acrasidae</taxon>
        <taxon>Acrasis</taxon>
    </lineage>
</organism>
<dbReference type="SUPFAM" id="SSF57863">
    <property type="entry name" value="ArfGap/RecO-like zinc finger"/>
    <property type="match status" value="1"/>
</dbReference>
<evidence type="ECO:0000256" key="4">
    <source>
        <dbReference type="ARBA" id="ARBA00022833"/>
    </source>
</evidence>
<feature type="region of interest" description="Disordered" evidence="6">
    <location>
        <begin position="135"/>
        <end position="174"/>
    </location>
</feature>
<feature type="region of interest" description="Disordered" evidence="6">
    <location>
        <begin position="188"/>
        <end position="342"/>
    </location>
</feature>
<keyword evidence="1" id="KW-0343">GTPase activation</keyword>
<feature type="compositionally biased region" description="Basic and acidic residues" evidence="6">
    <location>
        <begin position="257"/>
        <end position="267"/>
    </location>
</feature>
<protein>
    <submittedName>
        <fullName evidence="8">ADP-ribosylation factor GTPase-activating protein</fullName>
    </submittedName>
</protein>
<dbReference type="Pfam" id="PF01412">
    <property type="entry name" value="ArfGap"/>
    <property type="match status" value="1"/>
</dbReference>
<evidence type="ECO:0000256" key="2">
    <source>
        <dbReference type="ARBA" id="ARBA00022723"/>
    </source>
</evidence>
<dbReference type="CDD" id="cd08831">
    <property type="entry name" value="ArfGap_ArfGap2_3_like"/>
    <property type="match status" value="1"/>
</dbReference>
<accession>A0AAW2YN84</accession>
<dbReference type="InterPro" id="IPR037278">
    <property type="entry name" value="ARFGAP/RecO"/>
</dbReference>
<dbReference type="Gene3D" id="1.10.220.150">
    <property type="entry name" value="Arf GTPase activating protein"/>
    <property type="match status" value="1"/>
</dbReference>
<evidence type="ECO:0000256" key="3">
    <source>
        <dbReference type="ARBA" id="ARBA00022771"/>
    </source>
</evidence>
<dbReference type="InterPro" id="IPR038508">
    <property type="entry name" value="ArfGAP_dom_sf"/>
</dbReference>
<dbReference type="InterPro" id="IPR001164">
    <property type="entry name" value="ArfGAP_dom"/>
</dbReference>
<evidence type="ECO:0000256" key="1">
    <source>
        <dbReference type="ARBA" id="ARBA00022468"/>
    </source>
</evidence>
<name>A0AAW2YN84_9EUKA</name>
<dbReference type="SMART" id="SM00105">
    <property type="entry name" value="ArfGap"/>
    <property type="match status" value="1"/>
</dbReference>
<feature type="compositionally biased region" description="Polar residues" evidence="6">
    <location>
        <begin position="152"/>
        <end position="166"/>
    </location>
</feature>
<dbReference type="EMBL" id="JAOPGA020000356">
    <property type="protein sequence ID" value="KAL0478266.1"/>
    <property type="molecule type" value="Genomic_DNA"/>
</dbReference>
<keyword evidence="2" id="KW-0479">Metal-binding</keyword>
<dbReference type="GO" id="GO:0000139">
    <property type="term" value="C:Golgi membrane"/>
    <property type="evidence" value="ECO:0007669"/>
    <property type="project" value="GOC"/>
</dbReference>
<dbReference type="GO" id="GO:0048205">
    <property type="term" value="P:COPI coating of Golgi vesicle"/>
    <property type="evidence" value="ECO:0007669"/>
    <property type="project" value="TreeGrafter"/>
</dbReference>
<dbReference type="AlphaFoldDB" id="A0AAW2YN84"/>
<dbReference type="PANTHER" id="PTHR45686">
    <property type="entry name" value="ADP-RIBOSYLATION FACTOR GTPASE ACTIVATING PROTEIN 3, ISOFORM H-RELATED"/>
    <property type="match status" value="1"/>
</dbReference>
<comment type="caution">
    <text evidence="8">The sequence shown here is derived from an EMBL/GenBank/DDBJ whole genome shotgun (WGS) entry which is preliminary data.</text>
</comment>